<keyword evidence="1" id="KW-0472">Membrane</keyword>
<keyword evidence="3" id="KW-1185">Reference proteome</keyword>
<evidence type="ECO:0000313" key="3">
    <source>
        <dbReference type="Proteomes" id="UP001580928"/>
    </source>
</evidence>
<organism evidence="2 3">
    <name type="scientific">Albibacterium profundi</name>
    <dbReference type="NCBI Taxonomy" id="3134906"/>
    <lineage>
        <taxon>Bacteria</taxon>
        <taxon>Pseudomonadati</taxon>
        <taxon>Bacteroidota</taxon>
        <taxon>Sphingobacteriia</taxon>
        <taxon>Sphingobacteriales</taxon>
        <taxon>Sphingobacteriaceae</taxon>
        <taxon>Albibacterium</taxon>
    </lineage>
</organism>
<sequence>MTNEQRKQQYKLWGMPIILGILTMIGLIAAILGVGVWHYISWLALGIPLYYCLKFGAKFFR</sequence>
<feature type="transmembrane region" description="Helical" evidence="1">
    <location>
        <begin position="12"/>
        <end position="33"/>
    </location>
</feature>
<reference evidence="2 3" key="1">
    <citation type="submission" date="2024-04" db="EMBL/GenBank/DDBJ databases">
        <title>Albibacterium profundi sp. nov., isolated from sediment of the Challenger Deep of Mariana Trench.</title>
        <authorList>
            <person name="Wang Y."/>
        </authorList>
    </citation>
    <scope>NUCLEOTIDE SEQUENCE [LARGE SCALE GENOMIC DNA]</scope>
    <source>
        <strain evidence="2 3">RHL897</strain>
    </source>
</reference>
<dbReference type="RefSeq" id="WP_375558375.1">
    <property type="nucleotide sequence ID" value="NZ_JBBVGT010000003.1"/>
</dbReference>
<accession>A0ABV5CH10</accession>
<comment type="caution">
    <text evidence="2">The sequence shown here is derived from an EMBL/GenBank/DDBJ whole genome shotgun (WGS) entry which is preliminary data.</text>
</comment>
<protein>
    <submittedName>
        <fullName evidence="2">Uncharacterized protein</fullName>
    </submittedName>
</protein>
<dbReference type="Proteomes" id="UP001580928">
    <property type="component" value="Unassembled WGS sequence"/>
</dbReference>
<evidence type="ECO:0000256" key="1">
    <source>
        <dbReference type="SAM" id="Phobius"/>
    </source>
</evidence>
<dbReference type="EMBL" id="JBBVGT010000003">
    <property type="protein sequence ID" value="MFB5946846.1"/>
    <property type="molecule type" value="Genomic_DNA"/>
</dbReference>
<proteinExistence type="predicted"/>
<keyword evidence="1" id="KW-0812">Transmembrane</keyword>
<evidence type="ECO:0000313" key="2">
    <source>
        <dbReference type="EMBL" id="MFB5946846.1"/>
    </source>
</evidence>
<keyword evidence="1" id="KW-1133">Transmembrane helix</keyword>
<gene>
    <name evidence="2" type="ORF">WKR92_13510</name>
</gene>
<feature type="transmembrane region" description="Helical" evidence="1">
    <location>
        <begin position="39"/>
        <end position="57"/>
    </location>
</feature>
<name>A0ABV5CH10_9SPHI</name>